<dbReference type="EMBL" id="CP134146">
    <property type="protein sequence ID" value="WNC66821.1"/>
    <property type="molecule type" value="Genomic_DNA"/>
</dbReference>
<dbReference type="Pfam" id="PF01636">
    <property type="entry name" value="APH"/>
    <property type="match status" value="1"/>
</dbReference>
<protein>
    <submittedName>
        <fullName evidence="2">Phosphotransferase</fullName>
    </submittedName>
</protein>
<keyword evidence="3" id="KW-1185">Reference proteome</keyword>
<dbReference type="SUPFAM" id="SSF56112">
    <property type="entry name" value="Protein kinase-like (PK-like)"/>
    <property type="match status" value="1"/>
</dbReference>
<proteinExistence type="predicted"/>
<evidence type="ECO:0000313" key="3">
    <source>
        <dbReference type="Proteomes" id="UP001248581"/>
    </source>
</evidence>
<dbReference type="Gene3D" id="3.30.200.20">
    <property type="entry name" value="Phosphorylase Kinase, domain 1"/>
    <property type="match status" value="1"/>
</dbReference>
<dbReference type="Proteomes" id="UP001248581">
    <property type="component" value="Chromosome"/>
</dbReference>
<dbReference type="InterPro" id="IPR002575">
    <property type="entry name" value="Aminoglycoside_PTrfase"/>
</dbReference>
<feature type="domain" description="Aminoglycoside phosphotransferase" evidence="1">
    <location>
        <begin position="22"/>
        <end position="213"/>
    </location>
</feature>
<evidence type="ECO:0000313" key="2">
    <source>
        <dbReference type="EMBL" id="WNC66821.1"/>
    </source>
</evidence>
<reference evidence="3" key="1">
    <citation type="submission" date="2023-09" db="EMBL/GenBank/DDBJ databases">
        <authorList>
            <person name="Li S."/>
            <person name="Li X."/>
            <person name="Zhang C."/>
            <person name="Zhao Z."/>
        </authorList>
    </citation>
    <scope>NUCLEOTIDE SEQUENCE [LARGE SCALE GENOMIC DNA]</scope>
    <source>
        <strain evidence="3">SQ345</strain>
    </source>
</reference>
<dbReference type="RefSeq" id="WP_348385986.1">
    <property type="nucleotide sequence ID" value="NZ_CP134146.1"/>
</dbReference>
<dbReference type="Gene3D" id="3.90.1200.10">
    <property type="match status" value="1"/>
</dbReference>
<sequence>MLLLDDILSTSSCLVDHTQVIELTNGLSHQCFKVITKKHSVFLKIFLNKTGITKEQWKNQQEVQIQAAKLGFGPAVIESCYQQGYLVTEFIDGKPLSDSGLPLIQNLSQAARVISQCQQLKCSLAEFEPRNIIDYLLKNAALSLKDKSQIKYLSNKIIASLAIDNNRLVVSHGDVNFDNIVIAQQQPWLIDWEYCVLAEPEFDLGMCLAINNIDESLHKSFISDFNKNIDVLSFSTPIINTHKVTRYYELSLIINALWFFDQNIEPSESLACQSKNQSIKALERLLQA</sequence>
<accession>A0ABY9TDK4</accession>
<evidence type="ECO:0000259" key="1">
    <source>
        <dbReference type="Pfam" id="PF01636"/>
    </source>
</evidence>
<dbReference type="InterPro" id="IPR011009">
    <property type="entry name" value="Kinase-like_dom_sf"/>
</dbReference>
<gene>
    <name evidence="2" type="ORF">RI845_09690</name>
</gene>
<name>A0ABY9TDK4_9GAMM</name>
<organism evidence="2 3">
    <name type="scientific">Thalassotalea nanhaiensis</name>
    <dbReference type="NCBI Taxonomy" id="3065648"/>
    <lineage>
        <taxon>Bacteria</taxon>
        <taxon>Pseudomonadati</taxon>
        <taxon>Pseudomonadota</taxon>
        <taxon>Gammaproteobacteria</taxon>
        <taxon>Alteromonadales</taxon>
        <taxon>Colwelliaceae</taxon>
        <taxon>Thalassotalea</taxon>
    </lineage>
</organism>